<dbReference type="PROSITE" id="PS00934">
    <property type="entry name" value="GLYOXALASE_I_1"/>
    <property type="match status" value="1"/>
</dbReference>
<organism evidence="3 4">
    <name type="scientific">Nostoc flagelliforme FACHB-838</name>
    <dbReference type="NCBI Taxonomy" id="2692904"/>
    <lineage>
        <taxon>Bacteria</taxon>
        <taxon>Bacillati</taxon>
        <taxon>Cyanobacteriota</taxon>
        <taxon>Cyanophyceae</taxon>
        <taxon>Nostocales</taxon>
        <taxon>Nostocaceae</taxon>
        <taxon>Nostoc</taxon>
    </lineage>
</organism>
<dbReference type="Proteomes" id="UP000623440">
    <property type="component" value="Unassembled WGS sequence"/>
</dbReference>
<accession>A0ABR8DWY5</accession>
<sequence length="137" mass="15616">MKLGAINHIALTVSNLKRSEAFYNTLLGFLGYEQGEKTEHLILWASFNGVITISLANPRSLNKNHDRYSPGLHHLAFSADSREEVDQLYQNLMECGVEILDPPAEYDYLPGYYAFYFLDPDGIKLELTHTPNWPPEL</sequence>
<evidence type="ECO:0000313" key="4">
    <source>
        <dbReference type="Proteomes" id="UP000623440"/>
    </source>
</evidence>
<dbReference type="EMBL" id="JACJSI010000069">
    <property type="protein sequence ID" value="MBD2532785.1"/>
    <property type="molecule type" value="Genomic_DNA"/>
</dbReference>
<evidence type="ECO:0000313" key="3">
    <source>
        <dbReference type="EMBL" id="MBD2532785.1"/>
    </source>
</evidence>
<dbReference type="InterPro" id="IPR037523">
    <property type="entry name" value="VOC_core"/>
</dbReference>
<dbReference type="PROSITE" id="PS51819">
    <property type="entry name" value="VOC"/>
    <property type="match status" value="1"/>
</dbReference>
<dbReference type="InterPro" id="IPR051332">
    <property type="entry name" value="Fosfomycin_Res_Enzymes"/>
</dbReference>
<evidence type="ECO:0000256" key="1">
    <source>
        <dbReference type="ARBA" id="ARBA00022723"/>
    </source>
</evidence>
<gene>
    <name evidence="3" type="ORF">H6G97_25655</name>
</gene>
<name>A0ABR8DWY5_9NOSO</name>
<keyword evidence="4" id="KW-1185">Reference proteome</keyword>
<dbReference type="SUPFAM" id="SSF54593">
    <property type="entry name" value="Glyoxalase/Bleomycin resistance protein/Dihydroxybiphenyl dioxygenase"/>
    <property type="match status" value="1"/>
</dbReference>
<dbReference type="Gene3D" id="3.10.180.10">
    <property type="entry name" value="2,3-Dihydroxybiphenyl 1,2-Dioxygenase, domain 1"/>
    <property type="match status" value="1"/>
</dbReference>
<proteinExistence type="predicted"/>
<feature type="domain" description="VOC" evidence="2">
    <location>
        <begin position="5"/>
        <end position="130"/>
    </location>
</feature>
<dbReference type="PANTHER" id="PTHR36113">
    <property type="entry name" value="LYASE, PUTATIVE-RELATED-RELATED"/>
    <property type="match status" value="1"/>
</dbReference>
<protein>
    <submittedName>
        <fullName evidence="3">VOC family protein</fullName>
    </submittedName>
</protein>
<dbReference type="PANTHER" id="PTHR36113:SF6">
    <property type="entry name" value="FOSFOMYCIN RESISTANCE PROTEIN FOSX"/>
    <property type="match status" value="1"/>
</dbReference>
<dbReference type="InterPro" id="IPR004360">
    <property type="entry name" value="Glyas_Fos-R_dOase_dom"/>
</dbReference>
<evidence type="ECO:0000259" key="2">
    <source>
        <dbReference type="PROSITE" id="PS51819"/>
    </source>
</evidence>
<keyword evidence="1" id="KW-0479">Metal-binding</keyword>
<comment type="caution">
    <text evidence="3">The sequence shown here is derived from an EMBL/GenBank/DDBJ whole genome shotgun (WGS) entry which is preliminary data.</text>
</comment>
<reference evidence="3 4" key="1">
    <citation type="journal article" date="2020" name="ISME J.">
        <title>Comparative genomics reveals insights into cyanobacterial evolution and habitat adaptation.</title>
        <authorList>
            <person name="Chen M.Y."/>
            <person name="Teng W.K."/>
            <person name="Zhao L."/>
            <person name="Hu C.X."/>
            <person name="Zhou Y.K."/>
            <person name="Han B.P."/>
            <person name="Song L.R."/>
            <person name="Shu W.S."/>
        </authorList>
    </citation>
    <scope>NUCLEOTIDE SEQUENCE [LARGE SCALE GENOMIC DNA]</scope>
    <source>
        <strain evidence="3 4">FACHB-838</strain>
    </source>
</reference>
<dbReference type="InterPro" id="IPR029068">
    <property type="entry name" value="Glyas_Bleomycin-R_OHBP_Dase"/>
</dbReference>
<dbReference type="InterPro" id="IPR018146">
    <property type="entry name" value="Glyoxalase_1_CS"/>
</dbReference>
<dbReference type="Pfam" id="PF00903">
    <property type="entry name" value="Glyoxalase"/>
    <property type="match status" value="1"/>
</dbReference>